<dbReference type="GO" id="GO:0016491">
    <property type="term" value="F:oxidoreductase activity"/>
    <property type="evidence" value="ECO:0007669"/>
    <property type="project" value="UniProtKB-KW"/>
</dbReference>
<dbReference type="PANTHER" id="PTHR43625">
    <property type="entry name" value="AFLATOXIN B1 ALDEHYDE REDUCTASE"/>
    <property type="match status" value="1"/>
</dbReference>
<gene>
    <name evidence="3" type="ORF">SMD11_1602</name>
</gene>
<dbReference type="CDD" id="cd19076">
    <property type="entry name" value="AKR_AKR13A_13D"/>
    <property type="match status" value="1"/>
</dbReference>
<evidence type="ECO:0000313" key="4">
    <source>
        <dbReference type="Proteomes" id="UP000195755"/>
    </source>
</evidence>
<dbReference type="Proteomes" id="UP000195755">
    <property type="component" value="Chromosome"/>
</dbReference>
<feature type="domain" description="NADP-dependent oxidoreductase" evidence="2">
    <location>
        <begin position="17"/>
        <end position="311"/>
    </location>
</feature>
<dbReference type="InterPro" id="IPR023210">
    <property type="entry name" value="NADP_OxRdtase_dom"/>
</dbReference>
<name>A0A1Z2KYZ5_9ACTN</name>
<dbReference type="InterPro" id="IPR050791">
    <property type="entry name" value="Aldo-Keto_reductase"/>
</dbReference>
<keyword evidence="1" id="KW-0560">Oxidoreductase</keyword>
<dbReference type="Pfam" id="PF00248">
    <property type="entry name" value="Aldo_ket_red"/>
    <property type="match status" value="1"/>
</dbReference>
<evidence type="ECO:0000256" key="1">
    <source>
        <dbReference type="ARBA" id="ARBA00023002"/>
    </source>
</evidence>
<dbReference type="AlphaFoldDB" id="A0A1Z2KYZ5"/>
<evidence type="ECO:0000259" key="2">
    <source>
        <dbReference type="Pfam" id="PF00248"/>
    </source>
</evidence>
<dbReference type="EMBL" id="CP021744">
    <property type="protein sequence ID" value="ARZ67263.1"/>
    <property type="molecule type" value="Genomic_DNA"/>
</dbReference>
<dbReference type="OrthoDB" id="9768793at2"/>
<dbReference type="RefSeq" id="WP_087925746.1">
    <property type="nucleotide sequence ID" value="NZ_CP021744.1"/>
</dbReference>
<dbReference type="Gene3D" id="3.20.20.100">
    <property type="entry name" value="NADP-dependent oxidoreductase domain"/>
    <property type="match status" value="1"/>
</dbReference>
<dbReference type="InterPro" id="IPR036812">
    <property type="entry name" value="NAD(P)_OxRdtase_dom_sf"/>
</dbReference>
<dbReference type="GO" id="GO:0005737">
    <property type="term" value="C:cytoplasm"/>
    <property type="evidence" value="ECO:0007669"/>
    <property type="project" value="TreeGrafter"/>
</dbReference>
<accession>A0A1Z2KYZ5</accession>
<dbReference type="SUPFAM" id="SSF51430">
    <property type="entry name" value="NAD(P)-linked oxidoreductase"/>
    <property type="match status" value="1"/>
</dbReference>
<dbReference type="PANTHER" id="PTHR43625:SF40">
    <property type="entry name" value="ALDO-KETO REDUCTASE YAKC [NADP(+)]"/>
    <property type="match status" value="1"/>
</dbReference>
<dbReference type="KEGG" id="salj:SMD11_1602"/>
<evidence type="ECO:0000313" key="3">
    <source>
        <dbReference type="EMBL" id="ARZ67263.1"/>
    </source>
</evidence>
<organism evidence="3 4">
    <name type="scientific">Streptomyces albireticuli</name>
    <dbReference type="NCBI Taxonomy" id="1940"/>
    <lineage>
        <taxon>Bacteria</taxon>
        <taxon>Bacillati</taxon>
        <taxon>Actinomycetota</taxon>
        <taxon>Actinomycetes</taxon>
        <taxon>Kitasatosporales</taxon>
        <taxon>Streptomycetaceae</taxon>
        <taxon>Streptomyces</taxon>
    </lineage>
</organism>
<protein>
    <submittedName>
        <fullName evidence="3">Aldo/keto reductase</fullName>
    </submittedName>
</protein>
<reference evidence="3 4" key="1">
    <citation type="submission" date="2017-06" db="EMBL/GenBank/DDBJ databases">
        <title>Streptomyces albireticuli Genome sequencing and assembly.</title>
        <authorList>
            <person name="Wang Y."/>
            <person name="Du B."/>
            <person name="Ding Y."/>
            <person name="Liu H."/>
            <person name="Hou Q."/>
            <person name="Liu K."/>
            <person name="Yao L."/>
            <person name="Wang C."/>
        </authorList>
    </citation>
    <scope>NUCLEOTIDE SEQUENCE [LARGE SCALE GENOMIC DNA]</scope>
    <source>
        <strain evidence="3 4">MDJK11</strain>
    </source>
</reference>
<sequence length="333" mass="35957">MDLRKLGGQGLVVSEQGLGCMGMTFAYGPADAEESLRTIHRALELGVTLLDTADMYGPYSNELLVGRAVAGRRDTVTLASKVGSEIVDDNGVPAMTGEVNGHPDYIRAGIEGTLRRLGTDHLDLYYLHRVDPRIPVEDSWAAMAELVHEGKVRFLGISEASAATIERAHAVHPVTAVQSEYSLFTRDVEVNGVLETTNRLGIGFVSYSPLGRGFLSGRIRGTDDIPHDDFRRIAPRFQGANLEANLRIVEQLSALAEDRGLSPAQLALAWVLAQSPRMVTIPGTKRRSYLEENLAASGSPLTPEDVALVSRLVPVGIAAGDRYPAHAMTYLDG</sequence>
<proteinExistence type="predicted"/>